<dbReference type="Proteomes" id="UP000184245">
    <property type="component" value="Unassembled WGS sequence"/>
</dbReference>
<accession>A0A1M4VDP0</accession>
<dbReference type="STRING" id="1122155.SAMN02745158_01178"/>
<keyword evidence="2" id="KW-1185">Reference proteome</keyword>
<evidence type="ECO:0000313" key="1">
    <source>
        <dbReference type="EMBL" id="SHE67089.1"/>
    </source>
</evidence>
<dbReference type="AlphaFoldDB" id="A0A1M4VDP0"/>
<evidence type="ECO:0000313" key="2">
    <source>
        <dbReference type="Proteomes" id="UP000184245"/>
    </source>
</evidence>
<reference evidence="1 2" key="1">
    <citation type="submission" date="2016-11" db="EMBL/GenBank/DDBJ databases">
        <authorList>
            <person name="Jaros S."/>
            <person name="Januszkiewicz K."/>
            <person name="Wedrychowicz H."/>
        </authorList>
    </citation>
    <scope>NUCLEOTIDE SEQUENCE [LARGE SCALE GENOMIC DNA]</scope>
    <source>
        <strain evidence="1 2">DSM 17459</strain>
    </source>
</reference>
<dbReference type="OrthoDB" id="6197337at2"/>
<protein>
    <submittedName>
        <fullName evidence="1">Ethanolamine utilization protein</fullName>
    </submittedName>
</protein>
<sequence>MTGQRELVEQVVREVEKKLKESASLNRPEALILGTPGPEIKNYLETQYLLHYFGDSIKEAVEGSRYDVIFLMELPDLLLVQTALGFPYSPQAKCVLSALLRGKKVFVWREGIEYHRYRDTAFKNLYLQYQEYEDKLVKYGVTVVESISEIAADDLSHKLQPEGESLDLTGLHLIRESDLMKAPARGAASILVRREAIFTPLARDYIANHNLYVRRAAKR</sequence>
<gene>
    <name evidence="1" type="ORF">SAMN02745158_01178</name>
</gene>
<dbReference type="EMBL" id="FQVI01000004">
    <property type="protein sequence ID" value="SHE67089.1"/>
    <property type="molecule type" value="Genomic_DNA"/>
</dbReference>
<organism evidence="1 2">
    <name type="scientific">Lactonifactor longoviformis DSM 17459</name>
    <dbReference type="NCBI Taxonomy" id="1122155"/>
    <lineage>
        <taxon>Bacteria</taxon>
        <taxon>Bacillati</taxon>
        <taxon>Bacillota</taxon>
        <taxon>Clostridia</taxon>
        <taxon>Eubacteriales</taxon>
        <taxon>Clostridiaceae</taxon>
        <taxon>Lactonifactor</taxon>
    </lineage>
</organism>
<name>A0A1M4VDP0_9CLOT</name>
<dbReference type="RefSeq" id="WP_072849850.1">
    <property type="nucleotide sequence ID" value="NZ_FQVI01000004.1"/>
</dbReference>
<proteinExistence type="predicted"/>